<protein>
    <submittedName>
        <fullName evidence="1">Uncharacterized protein</fullName>
    </submittedName>
</protein>
<dbReference type="Proteomes" id="UP000191812">
    <property type="component" value="Unassembled WGS sequence"/>
</dbReference>
<proteinExistence type="predicted"/>
<accession>A0ABM9VFH3</accession>
<gene>
    <name evidence="1" type="ORF">AGR13a_Cc280003</name>
</gene>
<evidence type="ECO:0000313" key="2">
    <source>
        <dbReference type="Proteomes" id="UP000191812"/>
    </source>
</evidence>
<comment type="caution">
    <text evidence="1">The sequence shown here is derived from an EMBL/GenBank/DDBJ whole genome shotgun (WGS) entry which is preliminary data.</text>
</comment>
<reference evidence="1 2" key="1">
    <citation type="submission" date="2016-01" db="EMBL/GenBank/DDBJ databases">
        <authorList>
            <person name="Regsiter A."/>
            <person name="william w."/>
        </authorList>
    </citation>
    <scope>NUCLEOTIDE SEQUENCE [LARGE SCALE GENOMIC DNA]</scope>
    <source>
        <strain evidence="1 2">CFBP 6927</strain>
    </source>
</reference>
<organism evidence="1 2">
    <name type="scientific">Agrobacterium genomosp. 13 str. CFBP 6927</name>
    <dbReference type="NCBI Taxonomy" id="1183428"/>
    <lineage>
        <taxon>Bacteria</taxon>
        <taxon>Pseudomonadati</taxon>
        <taxon>Pseudomonadota</taxon>
        <taxon>Alphaproteobacteria</taxon>
        <taxon>Hyphomicrobiales</taxon>
        <taxon>Rhizobiaceae</taxon>
        <taxon>Rhizobium/Agrobacterium group</taxon>
        <taxon>Agrobacterium</taxon>
        <taxon>Agrobacterium tumefaciens complex</taxon>
    </lineage>
</organism>
<sequence>MAAACFAAPLCSPEMGDCQPAPFGHTLLKYVRSNAKRGKHASDSYRDRLHKRYRPRHRPAICAGGRQYRAERLW</sequence>
<evidence type="ECO:0000313" key="1">
    <source>
        <dbReference type="EMBL" id="CUX28585.1"/>
    </source>
</evidence>
<dbReference type="EMBL" id="FBWH01000021">
    <property type="protein sequence ID" value="CUX28585.1"/>
    <property type="molecule type" value="Genomic_DNA"/>
</dbReference>
<keyword evidence="2" id="KW-1185">Reference proteome</keyword>
<name>A0ABM9VFH3_9HYPH</name>